<gene>
    <name evidence="9" type="ORF">HALOF300_00598</name>
</gene>
<dbReference type="InterPro" id="IPR007208">
    <property type="entry name" value="MrpF/PhaF-like"/>
</dbReference>
<dbReference type="GO" id="GO:0005886">
    <property type="term" value="C:plasma membrane"/>
    <property type="evidence" value="ECO:0007669"/>
    <property type="project" value="UniProtKB-SubCell"/>
</dbReference>
<comment type="similarity">
    <text evidence="2">Belongs to the CPA3 antiporters (TC 2.A.63) subunit F family.</text>
</comment>
<feature type="transmembrane region" description="Helical" evidence="8">
    <location>
        <begin position="34"/>
        <end position="54"/>
    </location>
</feature>
<dbReference type="RefSeq" id="WP_163543905.1">
    <property type="nucleotide sequence ID" value="NZ_CACRYJ010000010.1"/>
</dbReference>
<dbReference type="PANTHER" id="PTHR34702">
    <property type="entry name" value="NA(+)/H(+) ANTIPORTER SUBUNIT F1"/>
    <property type="match status" value="1"/>
</dbReference>
<keyword evidence="10" id="KW-1185">Reference proteome</keyword>
<keyword evidence="6 8" id="KW-1133">Transmembrane helix</keyword>
<dbReference type="Proteomes" id="UP000419743">
    <property type="component" value="Unassembled WGS sequence"/>
</dbReference>
<protein>
    <submittedName>
        <fullName evidence="9">Putative monovalent cation/H+ antiporter subunit F</fullName>
    </submittedName>
</protein>
<evidence type="ECO:0000256" key="5">
    <source>
        <dbReference type="ARBA" id="ARBA00022692"/>
    </source>
</evidence>
<dbReference type="PANTHER" id="PTHR34702:SF1">
    <property type="entry name" value="NA(+)_H(+) ANTIPORTER SUBUNIT F"/>
    <property type="match status" value="1"/>
</dbReference>
<keyword evidence="7 8" id="KW-0472">Membrane</keyword>
<keyword evidence="3" id="KW-0813">Transport</keyword>
<evidence type="ECO:0000256" key="7">
    <source>
        <dbReference type="ARBA" id="ARBA00023136"/>
    </source>
</evidence>
<feature type="transmembrane region" description="Helical" evidence="8">
    <location>
        <begin position="60"/>
        <end position="83"/>
    </location>
</feature>
<evidence type="ECO:0000256" key="6">
    <source>
        <dbReference type="ARBA" id="ARBA00022989"/>
    </source>
</evidence>
<evidence type="ECO:0000256" key="1">
    <source>
        <dbReference type="ARBA" id="ARBA00004651"/>
    </source>
</evidence>
<accession>A0A7M4DEQ8</accession>
<name>A0A7M4DEQ8_9MICO</name>
<evidence type="ECO:0000256" key="3">
    <source>
        <dbReference type="ARBA" id="ARBA00022448"/>
    </source>
</evidence>
<proteinExistence type="inferred from homology"/>
<evidence type="ECO:0000313" key="10">
    <source>
        <dbReference type="Proteomes" id="UP000419743"/>
    </source>
</evidence>
<sequence length="113" mass="11930">MSVGVLITCGVLLTAAAILAMSRVERGPSMLDRIVAIDVMVAAIIGCLTILSAWSGRVDLVPVLMVLALVGFVGSVTLARFAAAEPEEERHILTPEEIAEADAKVRAELEEES</sequence>
<keyword evidence="5 8" id="KW-0812">Transmembrane</keyword>
<dbReference type="Pfam" id="PF04066">
    <property type="entry name" value="MrpF_PhaF"/>
    <property type="match status" value="1"/>
</dbReference>
<organism evidence="9 10">
    <name type="scientific">Occultella aeris</name>
    <dbReference type="NCBI Taxonomy" id="2761496"/>
    <lineage>
        <taxon>Bacteria</taxon>
        <taxon>Bacillati</taxon>
        <taxon>Actinomycetota</taxon>
        <taxon>Actinomycetes</taxon>
        <taxon>Micrococcales</taxon>
        <taxon>Ruaniaceae</taxon>
        <taxon>Occultella</taxon>
    </lineage>
</organism>
<evidence type="ECO:0000313" key="9">
    <source>
        <dbReference type="EMBL" id="VZO35401.1"/>
    </source>
</evidence>
<reference evidence="9 10" key="1">
    <citation type="submission" date="2019-11" db="EMBL/GenBank/DDBJ databases">
        <authorList>
            <person name="Criscuolo A."/>
        </authorList>
    </citation>
    <scope>NUCLEOTIDE SEQUENCE [LARGE SCALE GENOMIC DNA]</scope>
    <source>
        <strain evidence="9">CIP111667</strain>
    </source>
</reference>
<evidence type="ECO:0000256" key="2">
    <source>
        <dbReference type="ARBA" id="ARBA00009212"/>
    </source>
</evidence>
<feature type="transmembrane region" description="Helical" evidence="8">
    <location>
        <begin position="5"/>
        <end position="22"/>
    </location>
</feature>
<evidence type="ECO:0000256" key="8">
    <source>
        <dbReference type="SAM" id="Phobius"/>
    </source>
</evidence>
<keyword evidence="4" id="KW-1003">Cell membrane</keyword>
<comment type="subcellular location">
    <subcellularLocation>
        <location evidence="1">Cell membrane</location>
        <topology evidence="1">Multi-pass membrane protein</topology>
    </subcellularLocation>
</comment>
<dbReference type="GO" id="GO:0015385">
    <property type="term" value="F:sodium:proton antiporter activity"/>
    <property type="evidence" value="ECO:0007669"/>
    <property type="project" value="TreeGrafter"/>
</dbReference>
<evidence type="ECO:0000256" key="4">
    <source>
        <dbReference type="ARBA" id="ARBA00022475"/>
    </source>
</evidence>
<dbReference type="AlphaFoldDB" id="A0A7M4DEQ8"/>
<dbReference type="EMBL" id="CACRYJ010000010">
    <property type="protein sequence ID" value="VZO35401.1"/>
    <property type="molecule type" value="Genomic_DNA"/>
</dbReference>
<comment type="caution">
    <text evidence="9">The sequence shown here is derived from an EMBL/GenBank/DDBJ whole genome shotgun (WGS) entry which is preliminary data.</text>
</comment>